<keyword evidence="2" id="KW-1185">Reference proteome</keyword>
<dbReference type="KEGG" id="phe:Phep_3727"/>
<dbReference type="HOGENOM" id="CLU_1179327_0_0_10"/>
<dbReference type="Proteomes" id="UP000000852">
    <property type="component" value="Chromosome"/>
</dbReference>
<evidence type="ECO:0000313" key="1">
    <source>
        <dbReference type="EMBL" id="ACU05918.1"/>
    </source>
</evidence>
<evidence type="ECO:0000313" key="2">
    <source>
        <dbReference type="Proteomes" id="UP000000852"/>
    </source>
</evidence>
<dbReference type="STRING" id="485917.Phep_3727"/>
<protein>
    <submittedName>
        <fullName evidence="1">Uncharacterized protein</fullName>
    </submittedName>
</protein>
<accession>C6XUC5</accession>
<organism evidence="1 2">
    <name type="scientific">Pedobacter heparinus (strain ATCC 13125 / DSM 2366 / CIP 104194 / JCM 7457 / NBRC 12017 / NCIMB 9290 / NRRL B-14731 / HIM 762-3)</name>
    <dbReference type="NCBI Taxonomy" id="485917"/>
    <lineage>
        <taxon>Bacteria</taxon>
        <taxon>Pseudomonadati</taxon>
        <taxon>Bacteroidota</taxon>
        <taxon>Sphingobacteriia</taxon>
        <taxon>Sphingobacteriales</taxon>
        <taxon>Sphingobacteriaceae</taxon>
        <taxon>Pedobacter</taxon>
    </lineage>
</organism>
<gene>
    <name evidence="1" type="ordered locus">Phep_3727</name>
</gene>
<name>C6XUC5_PEDHD</name>
<proteinExistence type="predicted"/>
<dbReference type="EMBL" id="CP001681">
    <property type="protein sequence ID" value="ACU05918.1"/>
    <property type="molecule type" value="Genomic_DNA"/>
</dbReference>
<dbReference type="OrthoDB" id="762419at2"/>
<sequence length="235" mass="27109">MIGTSRHTITYYKLPLGSIPFKEIKSLENLDLKFIYCSSFPLIDFMNLNFQMVSVYDPFYNDVADVHELNEANLLFGKVVSDKLSMRGTAKCIKVGSIEKDISKEDLPHLKYSNNNDPETGNWFYMKEGKYVIFHGIRSEFEKVKHLEGIAIYGDNIIRLRIVIELLKRNVKKGLITLSVEDYKEIGYKVLRTDPSLLKSSEDIIVDGVNNWVPSMLLIPLYEDVPTKYRGKIRD</sequence>
<dbReference type="AlphaFoldDB" id="C6XUC5"/>
<reference evidence="1 2" key="1">
    <citation type="journal article" date="2009" name="Stand. Genomic Sci.">
        <title>Complete genome sequence of Pedobacter heparinus type strain (HIM 762-3).</title>
        <authorList>
            <person name="Han C."/>
            <person name="Spring S."/>
            <person name="Lapidus A."/>
            <person name="Del Rio T.G."/>
            <person name="Tice H."/>
            <person name="Copeland A."/>
            <person name="Cheng J.F."/>
            <person name="Lucas S."/>
            <person name="Chen F."/>
            <person name="Nolan M."/>
            <person name="Bruce D."/>
            <person name="Goodwin L."/>
            <person name="Pitluck S."/>
            <person name="Ivanova N."/>
            <person name="Mavromatis K."/>
            <person name="Mikhailova N."/>
            <person name="Pati A."/>
            <person name="Chen A."/>
            <person name="Palaniappan K."/>
            <person name="Land M."/>
            <person name="Hauser L."/>
            <person name="Chang Y.J."/>
            <person name="Jeffries C.C."/>
            <person name="Saunders E."/>
            <person name="Chertkov O."/>
            <person name="Brettin T."/>
            <person name="Goker M."/>
            <person name="Rohde M."/>
            <person name="Bristow J."/>
            <person name="Eisen J.A."/>
            <person name="Markowitz V."/>
            <person name="Hugenholtz P."/>
            <person name="Kyrpides N.C."/>
            <person name="Klenk H.P."/>
            <person name="Detter J.C."/>
        </authorList>
    </citation>
    <scope>NUCLEOTIDE SEQUENCE [LARGE SCALE GENOMIC DNA]</scope>
    <source>
        <strain evidence="2">ATCC 13125 / DSM 2366 / CIP 104194 / JCM 7457 / NBRC 12017 / NCIMB 9290 / NRRL B-14731 / HIM 762-3</strain>
    </source>
</reference>
<dbReference type="RefSeq" id="WP_015809527.1">
    <property type="nucleotide sequence ID" value="NC_013061.1"/>
</dbReference>